<dbReference type="Proteomes" id="UP000095463">
    <property type="component" value="Unassembled WGS sequence"/>
</dbReference>
<dbReference type="PROSITE" id="PS51084">
    <property type="entry name" value="HIT_2"/>
    <property type="match status" value="1"/>
</dbReference>
<evidence type="ECO:0000256" key="1">
    <source>
        <dbReference type="PROSITE-ProRule" id="PRU00464"/>
    </source>
</evidence>
<feature type="short sequence motif" description="Histidine triad motif" evidence="1">
    <location>
        <begin position="84"/>
        <end position="88"/>
    </location>
</feature>
<accession>A0A1E5XSS2</accession>
<feature type="domain" description="HIT" evidence="2">
    <location>
        <begin position="1"/>
        <end position="99"/>
    </location>
</feature>
<dbReference type="InterPro" id="IPR011146">
    <property type="entry name" value="HIT-like"/>
</dbReference>
<evidence type="ECO:0000313" key="4">
    <source>
        <dbReference type="Proteomes" id="UP000095463"/>
    </source>
</evidence>
<evidence type="ECO:0000313" key="3">
    <source>
        <dbReference type="EMBL" id="OEO31630.1"/>
    </source>
</evidence>
<dbReference type="GO" id="GO:0003824">
    <property type="term" value="F:catalytic activity"/>
    <property type="evidence" value="ECO:0007669"/>
    <property type="project" value="InterPro"/>
</dbReference>
<dbReference type="PANTHER" id="PTHR42997:SF1">
    <property type="entry name" value="AP-4-A PHOSPHORYLASE"/>
    <property type="match status" value="1"/>
</dbReference>
<dbReference type="InterPro" id="IPR052908">
    <property type="entry name" value="AP-4-A_phosphorylase"/>
</dbReference>
<name>A0A1E5XSS2_9HYPH</name>
<reference evidence="3 4" key="1">
    <citation type="journal article" date="2015" name="Genome Announc.">
        <title>Genome Assemblies of Three Soil-Associated Devosia species: D. insulae, D. limi, and D. soli.</title>
        <authorList>
            <person name="Hassan Y.I."/>
            <person name="Lepp D."/>
            <person name="Zhou T."/>
        </authorList>
    </citation>
    <scope>NUCLEOTIDE SEQUENCE [LARGE SCALE GENOMIC DNA]</scope>
    <source>
        <strain evidence="3 4">DS-56</strain>
    </source>
</reference>
<dbReference type="AlphaFoldDB" id="A0A1E5XSS2"/>
<dbReference type="PANTHER" id="PTHR42997">
    <property type="entry name" value="HIT FAMILY HYDROLASE"/>
    <property type="match status" value="1"/>
</dbReference>
<gene>
    <name evidence="3" type="ORF">VW23_015425</name>
</gene>
<sequence>MLDDEPLFGNRTCYFLTSADPVLQRGGMIIPHRHVTAPFELTEAEWSDTIALLAQAKTHLDAHMPDGYTLGWNVGRVGGQTVDHAHLHIIARFADEPLAGQGLRHHLKQPINRRPGR</sequence>
<dbReference type="EMBL" id="LAJE02000152">
    <property type="protein sequence ID" value="OEO31630.1"/>
    <property type="molecule type" value="Genomic_DNA"/>
</dbReference>
<evidence type="ECO:0000259" key="2">
    <source>
        <dbReference type="PROSITE" id="PS51084"/>
    </source>
</evidence>
<dbReference type="Pfam" id="PF01230">
    <property type="entry name" value="HIT"/>
    <property type="match status" value="1"/>
</dbReference>
<organism evidence="3 4">
    <name type="scientific">Devosia insulae DS-56</name>
    <dbReference type="NCBI Taxonomy" id="1116389"/>
    <lineage>
        <taxon>Bacteria</taxon>
        <taxon>Pseudomonadati</taxon>
        <taxon>Pseudomonadota</taxon>
        <taxon>Alphaproteobacteria</taxon>
        <taxon>Hyphomicrobiales</taxon>
        <taxon>Devosiaceae</taxon>
        <taxon>Devosia</taxon>
    </lineage>
</organism>
<dbReference type="SUPFAM" id="SSF54197">
    <property type="entry name" value="HIT-like"/>
    <property type="match status" value="1"/>
</dbReference>
<comment type="caution">
    <text evidence="3">The sequence shown here is derived from an EMBL/GenBank/DDBJ whole genome shotgun (WGS) entry which is preliminary data.</text>
</comment>
<keyword evidence="4" id="KW-1185">Reference proteome</keyword>
<dbReference type="Gene3D" id="3.30.428.10">
    <property type="entry name" value="HIT-like"/>
    <property type="match status" value="1"/>
</dbReference>
<proteinExistence type="predicted"/>
<dbReference type="InterPro" id="IPR036265">
    <property type="entry name" value="HIT-like_sf"/>
</dbReference>
<protein>
    <submittedName>
        <fullName evidence="3">Cell-cycle regulation histidine triad HIT protein</fullName>
    </submittedName>
</protein>